<sequence>MEEIRCVLEEAYGEPDPMLKIIERVAEEANDGAGGEEDEDNGGVGGGKEEEEENVVGVEEEENSAGDGEDSDDDTRDWDEYGDPCLPFIGTWDDQELLRCTAGSNYTFEEAAEAASSGYERNDKLFDEWYEMPKENRTRAVIPLDVLPEITTSYAYGRNCYRTDYRTEDTTETAQTHPYFRPCGMMQVFSLRLSSPVDHPVNIYGTFAVRDCWEPLRNSLFRRSRDNPATIPQCILLDIDLWIKEDGDGSADKLLFHGYVELDAQTAVFGSKLQGRLQGDCHGLILCYTFQWGSIETVIAAVAGGGQSSEIRFSAFISGSDDDEVELYDGAFSGSGTIFRHFMAAGVGSCCST</sequence>
<dbReference type="PANTHER" id="PTHR33065">
    <property type="entry name" value="OS07G0486400 PROTEIN"/>
    <property type="match status" value="1"/>
</dbReference>
<dbReference type="AlphaFoldDB" id="A0ABC8ZLC5"/>
<name>A0ABC8ZLC5_9POAL</name>
<organism evidence="3 4">
    <name type="scientific">Urochloa decumbens</name>
    <dbReference type="NCBI Taxonomy" id="240449"/>
    <lineage>
        <taxon>Eukaryota</taxon>
        <taxon>Viridiplantae</taxon>
        <taxon>Streptophyta</taxon>
        <taxon>Embryophyta</taxon>
        <taxon>Tracheophyta</taxon>
        <taxon>Spermatophyta</taxon>
        <taxon>Magnoliopsida</taxon>
        <taxon>Liliopsida</taxon>
        <taxon>Poales</taxon>
        <taxon>Poaceae</taxon>
        <taxon>PACMAD clade</taxon>
        <taxon>Panicoideae</taxon>
        <taxon>Panicodae</taxon>
        <taxon>Paniceae</taxon>
        <taxon>Melinidinae</taxon>
        <taxon>Urochloa</taxon>
    </lineage>
</organism>
<dbReference type="InterPro" id="IPR046533">
    <property type="entry name" value="DUF6598"/>
</dbReference>
<evidence type="ECO:0000313" key="4">
    <source>
        <dbReference type="Proteomes" id="UP001497457"/>
    </source>
</evidence>
<evidence type="ECO:0000256" key="1">
    <source>
        <dbReference type="SAM" id="MobiDB-lite"/>
    </source>
</evidence>
<accession>A0ABC8ZLC5</accession>
<dbReference type="PANTHER" id="PTHR33065:SF117">
    <property type="entry name" value="OS01G0590200 PROTEIN"/>
    <property type="match status" value="1"/>
</dbReference>
<protein>
    <recommendedName>
        <fullName evidence="2">DUF6598 domain-containing protein</fullName>
    </recommendedName>
</protein>
<feature type="domain" description="DUF6598" evidence="2">
    <location>
        <begin position="185"/>
        <end position="333"/>
    </location>
</feature>
<dbReference type="Proteomes" id="UP001497457">
    <property type="component" value="Chromosome 19rd"/>
</dbReference>
<feature type="compositionally biased region" description="Acidic residues" evidence="1">
    <location>
        <begin position="28"/>
        <end position="41"/>
    </location>
</feature>
<gene>
    <name evidence="3" type="ORF">URODEC1_LOCUS45943</name>
</gene>
<feature type="region of interest" description="Disordered" evidence="1">
    <location>
        <begin position="23"/>
        <end position="82"/>
    </location>
</feature>
<reference evidence="3" key="1">
    <citation type="submission" date="2024-10" db="EMBL/GenBank/DDBJ databases">
        <authorList>
            <person name="Ryan C."/>
        </authorList>
    </citation>
    <scope>NUCLEOTIDE SEQUENCE [LARGE SCALE GENOMIC DNA]</scope>
</reference>
<dbReference type="EMBL" id="OZ075129">
    <property type="protein sequence ID" value="CAL4962968.1"/>
    <property type="molecule type" value="Genomic_DNA"/>
</dbReference>
<evidence type="ECO:0000259" key="2">
    <source>
        <dbReference type="Pfam" id="PF20241"/>
    </source>
</evidence>
<proteinExistence type="predicted"/>
<keyword evidence="4" id="KW-1185">Reference proteome</keyword>
<evidence type="ECO:0000313" key="3">
    <source>
        <dbReference type="EMBL" id="CAL4962968.1"/>
    </source>
</evidence>
<feature type="compositionally biased region" description="Acidic residues" evidence="1">
    <location>
        <begin position="49"/>
        <end position="82"/>
    </location>
</feature>
<dbReference type="Pfam" id="PF20241">
    <property type="entry name" value="DUF6598"/>
    <property type="match status" value="1"/>
</dbReference>